<protein>
    <submittedName>
        <fullName evidence="2">Uncharacterized protein</fullName>
    </submittedName>
</protein>
<keyword evidence="1" id="KW-0812">Transmembrane</keyword>
<accession>A0A6C0H3S8</accession>
<evidence type="ECO:0000313" key="2">
    <source>
        <dbReference type="EMBL" id="QHT75201.1"/>
    </source>
</evidence>
<evidence type="ECO:0000256" key="1">
    <source>
        <dbReference type="SAM" id="Phobius"/>
    </source>
</evidence>
<name>A0A6C0H3S8_9ZZZZ</name>
<organism evidence="2">
    <name type="scientific">viral metagenome</name>
    <dbReference type="NCBI Taxonomy" id="1070528"/>
    <lineage>
        <taxon>unclassified sequences</taxon>
        <taxon>metagenomes</taxon>
        <taxon>organismal metagenomes</taxon>
    </lineage>
</organism>
<sequence>MICESLKTIDYDGIIINEPIKNSVLQYNYFYKLIYSTPIAVFTSIFVIFELSNVILENDKALFNKNTMNDNVFNKLSQLEEYILNLINNSKTKLYKFKELYENQYFKYSLYDDIDKFNNYKYVNMLDGKNNKFILKISGIWESKENIGLTFKIIITNKCITFM</sequence>
<keyword evidence="1" id="KW-1133">Transmembrane helix</keyword>
<feature type="transmembrane region" description="Helical" evidence="1">
    <location>
        <begin position="33"/>
        <end position="56"/>
    </location>
</feature>
<dbReference type="EMBL" id="MN739864">
    <property type="protein sequence ID" value="QHT75201.1"/>
    <property type="molecule type" value="Genomic_DNA"/>
</dbReference>
<reference evidence="2" key="1">
    <citation type="journal article" date="2020" name="Nature">
        <title>Giant virus diversity and host interactions through global metagenomics.</title>
        <authorList>
            <person name="Schulz F."/>
            <person name="Roux S."/>
            <person name="Paez-Espino D."/>
            <person name="Jungbluth S."/>
            <person name="Walsh D.A."/>
            <person name="Denef V.J."/>
            <person name="McMahon K.D."/>
            <person name="Konstantinidis K.T."/>
            <person name="Eloe-Fadrosh E.A."/>
            <person name="Kyrpides N.C."/>
            <person name="Woyke T."/>
        </authorList>
    </citation>
    <scope>NUCLEOTIDE SEQUENCE</scope>
    <source>
        <strain evidence="2">GVMAG-M-3300023179-63</strain>
    </source>
</reference>
<proteinExistence type="predicted"/>
<keyword evidence="1" id="KW-0472">Membrane</keyword>
<dbReference type="AlphaFoldDB" id="A0A6C0H3S8"/>